<proteinExistence type="predicted"/>
<dbReference type="InterPro" id="IPR001584">
    <property type="entry name" value="Integrase_cat-core"/>
</dbReference>
<name>A0ABT1Y742_9FIRM</name>
<accession>A0ABT1Y742</accession>
<reference evidence="5 8" key="1">
    <citation type="submission" date="2022-08" db="EMBL/GenBank/DDBJ databases">
        <title>Proteogenomics of the novel Dehalobacterium formicoaceticum strain EZ94 highlights a key role of methyltransferases during anaerobic dichloromethane degradation.</title>
        <authorList>
            <person name="Wasmund K."/>
        </authorList>
    </citation>
    <scope>NUCLEOTIDE SEQUENCE [LARGE SCALE GENOMIC DNA]</scope>
    <source>
        <strain evidence="5 8">EZ94</strain>
    </source>
</reference>
<dbReference type="PANTHER" id="PTHR35004:SF7">
    <property type="entry name" value="INTEGRASE PROTEIN"/>
    <property type="match status" value="1"/>
</dbReference>
<dbReference type="SUPFAM" id="SSF53098">
    <property type="entry name" value="Ribonuclease H-like"/>
    <property type="match status" value="1"/>
</dbReference>
<dbReference type="EMBL" id="JANPWE010000001">
    <property type="protein sequence ID" value="MCR6544569.1"/>
    <property type="molecule type" value="Genomic_DNA"/>
</dbReference>
<organism evidence="5 8">
    <name type="scientific">Dehalobacterium formicoaceticum</name>
    <dbReference type="NCBI Taxonomy" id="51515"/>
    <lineage>
        <taxon>Bacteria</taxon>
        <taxon>Bacillati</taxon>
        <taxon>Bacillota</taxon>
        <taxon>Clostridia</taxon>
        <taxon>Eubacteriales</taxon>
        <taxon>Peptococcaceae</taxon>
        <taxon>Dehalobacterium</taxon>
    </lineage>
</organism>
<dbReference type="NCBIfam" id="NF033546">
    <property type="entry name" value="transpos_IS21"/>
    <property type="match status" value="1"/>
</dbReference>
<protein>
    <submittedName>
        <fullName evidence="5">IS21 family transposase</fullName>
    </submittedName>
</protein>
<evidence type="ECO:0000313" key="6">
    <source>
        <dbReference type="EMBL" id="MCR6546992.1"/>
    </source>
</evidence>
<dbReference type="PANTHER" id="PTHR35004">
    <property type="entry name" value="TRANSPOSASE RV3428C-RELATED"/>
    <property type="match status" value="1"/>
</dbReference>
<comment type="caution">
    <text evidence="5">The sequence shown here is derived from an EMBL/GenBank/DDBJ whole genome shotgun (WGS) entry which is preliminary data.</text>
</comment>
<dbReference type="RefSeq" id="WP_242965302.1">
    <property type="nucleotide sequence ID" value="NZ_CP022121.1"/>
</dbReference>
<evidence type="ECO:0000313" key="3">
    <source>
        <dbReference type="EMBL" id="MCR6544569.1"/>
    </source>
</evidence>
<dbReference type="PROSITE" id="PS50994">
    <property type="entry name" value="INTEGRASE"/>
    <property type="match status" value="1"/>
</dbReference>
<gene>
    <name evidence="5" type="primary">istA</name>
    <name evidence="2" type="ORF">NVS47_03070</name>
    <name evidence="3" type="ORF">NVS47_03410</name>
    <name evidence="4" type="ORF">NVS47_10180</name>
    <name evidence="5" type="ORF">NVS47_14475</name>
    <name evidence="6" type="ORF">NVS47_16000</name>
    <name evidence="7" type="ORF">NVS47_16200</name>
</gene>
<dbReference type="Proteomes" id="UP001524944">
    <property type="component" value="Unassembled WGS sequence"/>
</dbReference>
<evidence type="ECO:0000313" key="2">
    <source>
        <dbReference type="EMBL" id="MCR6544503.1"/>
    </source>
</evidence>
<dbReference type="InterPro" id="IPR036397">
    <property type="entry name" value="RNaseH_sf"/>
</dbReference>
<dbReference type="EMBL" id="JANPWE010000010">
    <property type="protein sequence ID" value="MCR6546705.1"/>
    <property type="molecule type" value="Genomic_DNA"/>
</dbReference>
<evidence type="ECO:0000313" key="7">
    <source>
        <dbReference type="EMBL" id="MCR6547032.1"/>
    </source>
</evidence>
<dbReference type="EMBL" id="JANPWE010000004">
    <property type="protein sequence ID" value="MCR6545873.1"/>
    <property type="molecule type" value="Genomic_DNA"/>
</dbReference>
<dbReference type="EMBL" id="JANPWE010000001">
    <property type="protein sequence ID" value="MCR6544503.1"/>
    <property type="molecule type" value="Genomic_DNA"/>
</dbReference>
<sequence length="517" mass="60544">MTDWKMYSEIQQKKKEGFKKTQAARKLGINFRTVNKYWDMPPDEYALTLEDTRTRCKKGDIYEEELVSWLKDNPDMSSAQLYDWLKERHGDAKLSDRTLRLYVAHLRIEYNIPKRANFRQYEALEDPPMGYQAQVDMGQIWLKKADGKRTQVYCFAMVLSHSRYKFVYWTDRPFTTQMFVNAHNKAFAYFGGKPKEIVYDQDKVLAVSENSGDIIYTEGFQHYTSIMKFKVYLCKGADPETKGRVEAVVKYAKYNFAKHRIFDNIDDFNQLCLAWLERTGNAKVHEITKKIPAEVFALEKQHLMPVPAYKNISSSKSLPYIVRKDNTVLYKSNRYRVPKGTYKPGLKVNLLIDKGSMVIADVETGEIYARHKISIDKGKLISINHQERDLNNKQELLYQKAFKSLLYLDEARVLLDAIKKDKPRYFKDQLGVILRICEEILDPYVIRQALHYCVEKKLWSAGDFRSSMEYFKELQQEPHKASPLKISQIPSKYKGNNPKVRDINEYKRAMKGCVADD</sequence>
<dbReference type="InterPro" id="IPR012337">
    <property type="entry name" value="RNaseH-like_sf"/>
</dbReference>
<evidence type="ECO:0000313" key="5">
    <source>
        <dbReference type="EMBL" id="MCR6546705.1"/>
    </source>
</evidence>
<keyword evidence="8" id="KW-1185">Reference proteome</keyword>
<evidence type="ECO:0000313" key="8">
    <source>
        <dbReference type="Proteomes" id="UP001524944"/>
    </source>
</evidence>
<dbReference type="EMBL" id="JANPWE010000015">
    <property type="protein sequence ID" value="MCR6546992.1"/>
    <property type="molecule type" value="Genomic_DNA"/>
</dbReference>
<evidence type="ECO:0000259" key="1">
    <source>
        <dbReference type="PROSITE" id="PS50994"/>
    </source>
</evidence>
<evidence type="ECO:0000313" key="4">
    <source>
        <dbReference type="EMBL" id="MCR6545873.1"/>
    </source>
</evidence>
<feature type="domain" description="Integrase catalytic" evidence="1">
    <location>
        <begin position="124"/>
        <end position="300"/>
    </location>
</feature>
<dbReference type="Gene3D" id="3.30.420.10">
    <property type="entry name" value="Ribonuclease H-like superfamily/Ribonuclease H"/>
    <property type="match status" value="1"/>
</dbReference>
<dbReference type="EMBL" id="JANPWE010000018">
    <property type="protein sequence ID" value="MCR6547032.1"/>
    <property type="molecule type" value="Genomic_DNA"/>
</dbReference>